<accession>A0A0V0U1F4</accession>
<evidence type="ECO:0000313" key="2">
    <source>
        <dbReference type="Proteomes" id="UP000055048"/>
    </source>
</evidence>
<gene>
    <name evidence="1" type="ORF">T05_16482</name>
</gene>
<dbReference type="Proteomes" id="UP000055048">
    <property type="component" value="Unassembled WGS sequence"/>
</dbReference>
<protein>
    <submittedName>
        <fullName evidence="1">Uncharacterized protein</fullName>
    </submittedName>
</protein>
<dbReference type="EMBL" id="JYDJ01000083">
    <property type="protein sequence ID" value="KRX45069.1"/>
    <property type="molecule type" value="Genomic_DNA"/>
</dbReference>
<reference evidence="1 2" key="1">
    <citation type="submission" date="2015-01" db="EMBL/GenBank/DDBJ databases">
        <title>Evolution of Trichinella species and genotypes.</title>
        <authorList>
            <person name="Korhonen P.K."/>
            <person name="Edoardo P."/>
            <person name="Giuseppe L.R."/>
            <person name="Gasser R.B."/>
        </authorList>
    </citation>
    <scope>NUCLEOTIDE SEQUENCE [LARGE SCALE GENOMIC DNA]</scope>
    <source>
        <strain evidence="1">ISS417</strain>
    </source>
</reference>
<keyword evidence="2" id="KW-1185">Reference proteome</keyword>
<name>A0A0V0U1F4_9BILA</name>
<proteinExistence type="predicted"/>
<evidence type="ECO:0000313" key="1">
    <source>
        <dbReference type="EMBL" id="KRX45069.1"/>
    </source>
</evidence>
<comment type="caution">
    <text evidence="1">The sequence shown here is derived from an EMBL/GenBank/DDBJ whole genome shotgun (WGS) entry which is preliminary data.</text>
</comment>
<organism evidence="1 2">
    <name type="scientific">Trichinella murrelli</name>
    <dbReference type="NCBI Taxonomy" id="144512"/>
    <lineage>
        <taxon>Eukaryota</taxon>
        <taxon>Metazoa</taxon>
        <taxon>Ecdysozoa</taxon>
        <taxon>Nematoda</taxon>
        <taxon>Enoplea</taxon>
        <taxon>Dorylaimia</taxon>
        <taxon>Trichinellida</taxon>
        <taxon>Trichinellidae</taxon>
        <taxon>Trichinella</taxon>
    </lineage>
</organism>
<sequence length="104" mass="11639">MTLRRKMNCFTIYALLVVAFDRLLVLGTLLDSWGGAHLSLEKHFFSSCGLRLGGNPLLESSLANRVLSEESLDSLNANIFNALIFTQILKQNLSLHIIHLIDIK</sequence>
<dbReference type="AlphaFoldDB" id="A0A0V0U1F4"/>